<dbReference type="PROSITE" id="PS51257">
    <property type="entry name" value="PROKAR_LIPOPROTEIN"/>
    <property type="match status" value="1"/>
</dbReference>
<evidence type="ECO:0008006" key="4">
    <source>
        <dbReference type="Google" id="ProtNLM"/>
    </source>
</evidence>
<feature type="chain" id="PRO_5046991585" description="Lipocalin-like domain-containing protein" evidence="1">
    <location>
        <begin position="24"/>
        <end position="139"/>
    </location>
</feature>
<evidence type="ECO:0000313" key="2">
    <source>
        <dbReference type="EMBL" id="MFD2603389.1"/>
    </source>
</evidence>
<feature type="signal peptide" evidence="1">
    <location>
        <begin position="1"/>
        <end position="23"/>
    </location>
</feature>
<evidence type="ECO:0000313" key="3">
    <source>
        <dbReference type="Proteomes" id="UP001597480"/>
    </source>
</evidence>
<proteinExistence type="predicted"/>
<organism evidence="2 3">
    <name type="scientific">Flavobacterium suzhouense</name>
    <dbReference type="NCBI Taxonomy" id="1529638"/>
    <lineage>
        <taxon>Bacteria</taxon>
        <taxon>Pseudomonadati</taxon>
        <taxon>Bacteroidota</taxon>
        <taxon>Flavobacteriia</taxon>
        <taxon>Flavobacteriales</taxon>
        <taxon>Flavobacteriaceae</taxon>
        <taxon>Flavobacterium</taxon>
    </lineage>
</organism>
<keyword evidence="3" id="KW-1185">Reference proteome</keyword>
<evidence type="ECO:0000256" key="1">
    <source>
        <dbReference type="SAM" id="SignalP"/>
    </source>
</evidence>
<dbReference type="RefSeq" id="WP_379822162.1">
    <property type="nucleotide sequence ID" value="NZ_JBHUMD010000029.1"/>
</dbReference>
<accession>A0ABW5NZ39</accession>
<name>A0ABW5NZ39_9FLAO</name>
<dbReference type="EMBL" id="JBHUMD010000029">
    <property type="protein sequence ID" value="MFD2603389.1"/>
    <property type="molecule type" value="Genomic_DNA"/>
</dbReference>
<reference evidence="3" key="1">
    <citation type="journal article" date="2019" name="Int. J. Syst. Evol. Microbiol.">
        <title>The Global Catalogue of Microorganisms (GCM) 10K type strain sequencing project: providing services to taxonomists for standard genome sequencing and annotation.</title>
        <authorList>
            <consortium name="The Broad Institute Genomics Platform"/>
            <consortium name="The Broad Institute Genome Sequencing Center for Infectious Disease"/>
            <person name="Wu L."/>
            <person name="Ma J."/>
        </authorList>
    </citation>
    <scope>NUCLEOTIDE SEQUENCE [LARGE SCALE GENOMIC DNA]</scope>
    <source>
        <strain evidence="3">KCTC 42107</strain>
    </source>
</reference>
<keyword evidence="1" id="KW-0732">Signal</keyword>
<protein>
    <recommendedName>
        <fullName evidence="4">Lipocalin-like domain-containing protein</fullName>
    </recommendedName>
</protein>
<comment type="caution">
    <text evidence="2">The sequence shown here is derived from an EMBL/GenBank/DDBJ whole genome shotgun (WGS) entry which is preliminary data.</text>
</comment>
<sequence length="139" mass="15256">MKKILPFLLLTALLTTACNDDNANSTLITPEGISGKWNLVNQRGGFQGHSLDFETGEVVWTFNSENEIVAIENNSEGTDGINFPTAIYNYSMIPNEVSPESCDKTLNIEALDLGCINMEGNIMTITPVGADMYTLTFKR</sequence>
<dbReference type="Proteomes" id="UP001597480">
    <property type="component" value="Unassembled WGS sequence"/>
</dbReference>
<gene>
    <name evidence="2" type="ORF">ACFSR3_15100</name>
</gene>